<reference evidence="11" key="1">
    <citation type="submission" date="2020-07" db="EMBL/GenBank/DDBJ databases">
        <title>Huge and variable diversity of episymbiotic CPR bacteria and DPANN archaea in groundwater ecosystems.</title>
        <authorList>
            <person name="He C.Y."/>
            <person name="Keren R."/>
            <person name="Whittaker M."/>
            <person name="Farag I.F."/>
            <person name="Doudna J."/>
            <person name="Cate J.H.D."/>
            <person name="Banfield J.F."/>
        </authorList>
    </citation>
    <scope>NUCLEOTIDE SEQUENCE</scope>
    <source>
        <strain evidence="11">NC_groundwater_672_Ag_B-0.1um_62_36</strain>
    </source>
</reference>
<feature type="domain" description="Starch synthase catalytic" evidence="10">
    <location>
        <begin position="2"/>
        <end position="253"/>
    </location>
</feature>
<dbReference type="GO" id="GO:0005829">
    <property type="term" value="C:cytosol"/>
    <property type="evidence" value="ECO:0007669"/>
    <property type="project" value="TreeGrafter"/>
</dbReference>
<dbReference type="Pfam" id="PF08323">
    <property type="entry name" value="Glyco_transf_5"/>
    <property type="match status" value="1"/>
</dbReference>
<evidence type="ECO:0000256" key="2">
    <source>
        <dbReference type="ARBA" id="ARBA00002764"/>
    </source>
</evidence>
<evidence type="ECO:0000259" key="9">
    <source>
        <dbReference type="Pfam" id="PF00534"/>
    </source>
</evidence>
<keyword evidence="6 8" id="KW-0808">Transferase</keyword>
<comment type="caution">
    <text evidence="11">The sequence shown here is derived from an EMBL/GenBank/DDBJ whole genome shotgun (WGS) entry which is preliminary data.</text>
</comment>
<dbReference type="Proteomes" id="UP000769766">
    <property type="component" value="Unassembled WGS sequence"/>
</dbReference>
<gene>
    <name evidence="8 11" type="primary">glgA</name>
    <name evidence="11" type="ORF">HYY20_03595</name>
</gene>
<dbReference type="NCBIfam" id="NF001899">
    <property type="entry name" value="PRK00654.1-2"/>
    <property type="match status" value="1"/>
</dbReference>
<evidence type="ECO:0000256" key="8">
    <source>
        <dbReference type="HAMAP-Rule" id="MF_00484"/>
    </source>
</evidence>
<keyword evidence="5 8" id="KW-0328">Glycosyltransferase</keyword>
<dbReference type="GO" id="GO:0005978">
    <property type="term" value="P:glycogen biosynthetic process"/>
    <property type="evidence" value="ECO:0007669"/>
    <property type="project" value="UniProtKB-UniRule"/>
</dbReference>
<dbReference type="EC" id="2.4.1.21" evidence="8"/>
<feature type="domain" description="Glycosyl transferase family 1" evidence="9">
    <location>
        <begin position="306"/>
        <end position="444"/>
    </location>
</feature>
<dbReference type="GO" id="GO:0004373">
    <property type="term" value="F:alpha-1,4-glucan glucosyltransferase (UDP-glucose donor) activity"/>
    <property type="evidence" value="ECO:0007669"/>
    <property type="project" value="InterPro"/>
</dbReference>
<evidence type="ECO:0000256" key="1">
    <source>
        <dbReference type="ARBA" id="ARBA00001478"/>
    </source>
</evidence>
<evidence type="ECO:0000256" key="6">
    <source>
        <dbReference type="ARBA" id="ARBA00022679"/>
    </source>
</evidence>
<evidence type="ECO:0000313" key="12">
    <source>
        <dbReference type="Proteomes" id="UP000769766"/>
    </source>
</evidence>
<dbReference type="NCBIfam" id="TIGR02095">
    <property type="entry name" value="glgA"/>
    <property type="match status" value="1"/>
</dbReference>
<dbReference type="InterPro" id="IPR013534">
    <property type="entry name" value="Starch_synth_cat_dom"/>
</dbReference>
<dbReference type="Pfam" id="PF00534">
    <property type="entry name" value="Glycos_transf_1"/>
    <property type="match status" value="1"/>
</dbReference>
<dbReference type="PANTHER" id="PTHR45825">
    <property type="entry name" value="GRANULE-BOUND STARCH SYNTHASE 1, CHLOROPLASTIC/AMYLOPLASTIC"/>
    <property type="match status" value="1"/>
</dbReference>
<dbReference type="InterPro" id="IPR011835">
    <property type="entry name" value="GS/SS"/>
</dbReference>
<feature type="binding site" evidence="8">
    <location>
        <position position="15"/>
    </location>
    <ligand>
        <name>ADP-alpha-D-glucose</name>
        <dbReference type="ChEBI" id="CHEBI:57498"/>
    </ligand>
</feature>
<comment type="similarity">
    <text evidence="4 8">Belongs to the glycosyltransferase 1 family. Bacterial/plant glycogen synthase subfamily.</text>
</comment>
<dbReference type="CDD" id="cd03791">
    <property type="entry name" value="GT5_Glycogen_synthase_DULL1-like"/>
    <property type="match status" value="1"/>
</dbReference>
<dbReference type="HAMAP" id="MF_00484">
    <property type="entry name" value="Glycogen_synth"/>
    <property type="match status" value="1"/>
</dbReference>
<comment type="catalytic activity">
    <reaction evidence="1 8">
        <text>[(1-&gt;4)-alpha-D-glucosyl](n) + ADP-alpha-D-glucose = [(1-&gt;4)-alpha-D-glucosyl](n+1) + ADP + H(+)</text>
        <dbReference type="Rhea" id="RHEA:18189"/>
        <dbReference type="Rhea" id="RHEA-COMP:9584"/>
        <dbReference type="Rhea" id="RHEA-COMP:9587"/>
        <dbReference type="ChEBI" id="CHEBI:15378"/>
        <dbReference type="ChEBI" id="CHEBI:15444"/>
        <dbReference type="ChEBI" id="CHEBI:57498"/>
        <dbReference type="ChEBI" id="CHEBI:456216"/>
        <dbReference type="EC" id="2.4.1.21"/>
    </reaction>
</comment>
<evidence type="ECO:0000259" key="10">
    <source>
        <dbReference type="Pfam" id="PF08323"/>
    </source>
</evidence>
<name>A0A932CM75_UNCTE</name>
<organism evidence="11 12">
    <name type="scientific">Tectimicrobiota bacterium</name>
    <dbReference type="NCBI Taxonomy" id="2528274"/>
    <lineage>
        <taxon>Bacteria</taxon>
        <taxon>Pseudomonadati</taxon>
        <taxon>Nitrospinota/Tectimicrobiota group</taxon>
        <taxon>Candidatus Tectimicrobiota</taxon>
    </lineage>
</organism>
<dbReference type="Gene3D" id="3.40.50.2000">
    <property type="entry name" value="Glycogen Phosphorylase B"/>
    <property type="match status" value="2"/>
</dbReference>
<evidence type="ECO:0000256" key="5">
    <source>
        <dbReference type="ARBA" id="ARBA00022676"/>
    </source>
</evidence>
<dbReference type="EMBL" id="JACPRF010000110">
    <property type="protein sequence ID" value="MBI2875943.1"/>
    <property type="molecule type" value="Genomic_DNA"/>
</dbReference>
<dbReference type="InterPro" id="IPR001296">
    <property type="entry name" value="Glyco_trans_1"/>
</dbReference>
<sequence length="524" mass="59373">MRILYVSPEVAPYAKTGGLADVAGALPQALRELGHEVWVIMPLYRHVLKQKELSASGLEEFTPPLQIRVRDPKGNGAPQEGVEEAQIFCRREEIGGGILFVRNDRYFDRENLYGTSQGDYPDNAERFLFFGRAVLELCRTGRFRPQVIHCNDWQTALIPIYLKTLYRDDPSLQDTASLFTIHNMGYQGIFPRETMELFGLGWELFTPSYLEYYNQVNLLKGGILFSDVVTTVSPRYSQEIQTPEYGHGLEGVLVSRQDRLFGVLNGVDYRVWNPATDLYLPAHYEVERLEGKRVCKAELQRRVGLPVREDVPLFGSISRLAAQKGFDLIAEVIDQLVSLDLQWVVLGKGDQQYEDLFREIAARFPHKVSVTLAFDESLAHQIEGGSDLFLMPSRYEPCGLNQIYSLKYGTVPLVRATGGLEDTVKDFDPSRASGTGFKFSDYSASVLFECAKRALTVYYNAPLWRELMRNGMEEDFSWHASARRYVELYETARSSRVEEETPVRANDPNFVIASATTQSHAAGH</sequence>
<dbReference type="GO" id="GO:0009011">
    <property type="term" value="F:alpha-1,4-glucan glucosyltransferase (ADP-glucose donor) activity"/>
    <property type="evidence" value="ECO:0007669"/>
    <property type="project" value="UniProtKB-UniRule"/>
</dbReference>
<dbReference type="PANTHER" id="PTHR45825:SF11">
    <property type="entry name" value="ALPHA AMYLASE DOMAIN-CONTAINING PROTEIN"/>
    <property type="match status" value="1"/>
</dbReference>
<evidence type="ECO:0000256" key="7">
    <source>
        <dbReference type="ARBA" id="ARBA00023056"/>
    </source>
</evidence>
<comment type="function">
    <text evidence="2 8">Synthesizes alpha-1,4-glucan chains using ADP-glucose.</text>
</comment>
<comment type="pathway">
    <text evidence="3 8">Glycan biosynthesis; glycogen biosynthesis.</text>
</comment>
<protein>
    <recommendedName>
        <fullName evidence="8">Glycogen synthase</fullName>
        <ecNumber evidence="8">2.4.1.21</ecNumber>
    </recommendedName>
    <alternativeName>
        <fullName evidence="8">Starch [bacterial glycogen] synthase</fullName>
    </alternativeName>
</protein>
<proteinExistence type="inferred from homology"/>
<evidence type="ECO:0000256" key="4">
    <source>
        <dbReference type="ARBA" id="ARBA00010281"/>
    </source>
</evidence>
<keyword evidence="7 8" id="KW-0320">Glycogen biosynthesis</keyword>
<evidence type="ECO:0000313" key="11">
    <source>
        <dbReference type="EMBL" id="MBI2875943.1"/>
    </source>
</evidence>
<evidence type="ECO:0000256" key="3">
    <source>
        <dbReference type="ARBA" id="ARBA00004964"/>
    </source>
</evidence>
<accession>A0A932CM75</accession>
<dbReference type="SUPFAM" id="SSF53756">
    <property type="entry name" value="UDP-Glycosyltransferase/glycogen phosphorylase"/>
    <property type="match status" value="1"/>
</dbReference>
<dbReference type="AlphaFoldDB" id="A0A932CM75"/>